<dbReference type="AlphaFoldDB" id="A0A835Q755"/>
<dbReference type="PANTHER" id="PTHR36373:SF1">
    <property type="entry name" value="EXPRESSED PROTEIN"/>
    <property type="match status" value="1"/>
</dbReference>
<dbReference type="EMBL" id="JADCNL010000010">
    <property type="protein sequence ID" value="KAG0464324.1"/>
    <property type="molecule type" value="Genomic_DNA"/>
</dbReference>
<feature type="compositionally biased region" description="Low complexity" evidence="1">
    <location>
        <begin position="284"/>
        <end position="294"/>
    </location>
</feature>
<feature type="compositionally biased region" description="Basic and acidic residues" evidence="1">
    <location>
        <begin position="153"/>
        <end position="167"/>
    </location>
</feature>
<keyword evidence="3" id="KW-1185">Reference proteome</keyword>
<dbReference type="Proteomes" id="UP000636800">
    <property type="component" value="Chromosome 10"/>
</dbReference>
<dbReference type="OrthoDB" id="1913820at2759"/>
<accession>A0A835Q755</accession>
<dbReference type="PANTHER" id="PTHR36373">
    <property type="entry name" value="EXPRESSED PROTEIN"/>
    <property type="match status" value="1"/>
</dbReference>
<gene>
    <name evidence="2" type="ORF">HPP92_020393</name>
</gene>
<feature type="region of interest" description="Disordered" evidence="1">
    <location>
        <begin position="142"/>
        <end position="177"/>
    </location>
</feature>
<evidence type="ECO:0000256" key="1">
    <source>
        <dbReference type="SAM" id="MobiDB-lite"/>
    </source>
</evidence>
<protein>
    <submittedName>
        <fullName evidence="2">Uncharacterized protein</fullName>
    </submittedName>
</protein>
<reference evidence="2 3" key="1">
    <citation type="journal article" date="2020" name="Nat. Food">
        <title>A phased Vanilla planifolia genome enables genetic improvement of flavour and production.</title>
        <authorList>
            <person name="Hasing T."/>
            <person name="Tang H."/>
            <person name="Brym M."/>
            <person name="Khazi F."/>
            <person name="Huang T."/>
            <person name="Chambers A.H."/>
        </authorList>
    </citation>
    <scope>NUCLEOTIDE SEQUENCE [LARGE SCALE GENOMIC DNA]</scope>
    <source>
        <tissue evidence="2">Leaf</tissue>
    </source>
</reference>
<name>A0A835Q755_VANPL</name>
<organism evidence="2 3">
    <name type="scientific">Vanilla planifolia</name>
    <name type="common">Vanilla</name>
    <dbReference type="NCBI Taxonomy" id="51239"/>
    <lineage>
        <taxon>Eukaryota</taxon>
        <taxon>Viridiplantae</taxon>
        <taxon>Streptophyta</taxon>
        <taxon>Embryophyta</taxon>
        <taxon>Tracheophyta</taxon>
        <taxon>Spermatophyta</taxon>
        <taxon>Magnoliopsida</taxon>
        <taxon>Liliopsida</taxon>
        <taxon>Asparagales</taxon>
        <taxon>Orchidaceae</taxon>
        <taxon>Vanilloideae</taxon>
        <taxon>Vanilleae</taxon>
        <taxon>Vanilla</taxon>
    </lineage>
</organism>
<comment type="caution">
    <text evidence="2">The sequence shown here is derived from an EMBL/GenBank/DDBJ whole genome shotgun (WGS) entry which is preliminary data.</text>
</comment>
<feature type="region of interest" description="Disordered" evidence="1">
    <location>
        <begin position="272"/>
        <end position="319"/>
    </location>
</feature>
<sequence>MEPADIDWKNIVSRYERDEVYERINAPKWLDLSAPNRPIDDVSWFCRPDCRHPNTVEDFDRWTPSPKVKPLRSNSEANQHGKPNKQQRDANLKTRAAVATFIPSPSGLKLNSKKYREDLENQNPNKRATPPTVKAKKMAVVAKEETGNSSAQKKGDAAAEKEAEVAPRKKAQTQQQLKVTNSARNLFSGKDILSQISEFCHELKRLATGKEASPIRVEEKDSKRKFVAVGEKQEASIISPKTLCKKSSSLAKNCELTVGVNGRDEKTKLTREVRAFPPSPQRIPSPSSRRQLQSAKDSHKANFSPLSKASKSKAQENGVLQELEPRREKRVLIANNEECNGASVASEAEGSLADLFWRAASDKVAEIVNRLEEGIGGAENLSPILE</sequence>
<evidence type="ECO:0000313" key="2">
    <source>
        <dbReference type="EMBL" id="KAG0464324.1"/>
    </source>
</evidence>
<evidence type="ECO:0000313" key="3">
    <source>
        <dbReference type="Proteomes" id="UP000636800"/>
    </source>
</evidence>
<feature type="region of interest" description="Disordered" evidence="1">
    <location>
        <begin position="55"/>
        <end position="90"/>
    </location>
</feature>
<proteinExistence type="predicted"/>